<comment type="caution">
    <text evidence="1">The sequence shown here is derived from an EMBL/GenBank/DDBJ whole genome shotgun (WGS) entry which is preliminary data.</text>
</comment>
<reference evidence="2" key="1">
    <citation type="submission" date="2017-02" db="EMBL/GenBank/DDBJ databases">
        <authorList>
            <person name="Tafer H."/>
            <person name="Lopandic K."/>
        </authorList>
    </citation>
    <scope>NUCLEOTIDE SEQUENCE [LARGE SCALE GENOMIC DNA]</scope>
    <source>
        <strain evidence="2">CBS 366.77</strain>
    </source>
</reference>
<evidence type="ECO:0000313" key="1">
    <source>
        <dbReference type="EMBL" id="RJE22034.1"/>
    </source>
</evidence>
<keyword evidence="2" id="KW-1185">Reference proteome</keyword>
<proteinExistence type="predicted"/>
<evidence type="ECO:0000313" key="2">
    <source>
        <dbReference type="Proteomes" id="UP000266188"/>
    </source>
</evidence>
<gene>
    <name evidence="1" type="ORF">PHISCL_05620</name>
</gene>
<name>A0A3A2ZRV1_9EURO</name>
<dbReference type="EMBL" id="MVGC01000190">
    <property type="protein sequence ID" value="RJE22034.1"/>
    <property type="molecule type" value="Genomic_DNA"/>
</dbReference>
<organism evidence="1 2">
    <name type="scientific">Aspergillus sclerotialis</name>
    <dbReference type="NCBI Taxonomy" id="2070753"/>
    <lineage>
        <taxon>Eukaryota</taxon>
        <taxon>Fungi</taxon>
        <taxon>Dikarya</taxon>
        <taxon>Ascomycota</taxon>
        <taxon>Pezizomycotina</taxon>
        <taxon>Eurotiomycetes</taxon>
        <taxon>Eurotiomycetidae</taxon>
        <taxon>Eurotiales</taxon>
        <taxon>Aspergillaceae</taxon>
        <taxon>Aspergillus</taxon>
        <taxon>Aspergillus subgen. Polypaecilum</taxon>
    </lineage>
</organism>
<protein>
    <submittedName>
        <fullName evidence="1">Uncharacterized protein</fullName>
    </submittedName>
</protein>
<sequence>MRYKTGRILSSAGLIKAYANARSRQVPEFAKKTVFAKSIDFAPALLEAERDTGNCFIAYAVADNDMILTRDRNRSFKVAVMDNIDGMNTIPDNSGTTVKIIYEWDRGH</sequence>
<accession>A0A3A2ZRV1</accession>
<dbReference type="Proteomes" id="UP000266188">
    <property type="component" value="Unassembled WGS sequence"/>
</dbReference>
<dbReference type="AlphaFoldDB" id="A0A3A2ZRV1"/>